<keyword evidence="3 7" id="KW-0808">Transferase</keyword>
<dbReference type="Proteomes" id="UP001527925">
    <property type="component" value="Unassembled WGS sequence"/>
</dbReference>
<keyword evidence="4 5" id="KW-0833">Ubl conjugation pathway</keyword>
<dbReference type="PANTHER" id="PTHR45700:SF2">
    <property type="entry name" value="UBIQUITIN-PROTEIN LIGASE E3C"/>
    <property type="match status" value="1"/>
</dbReference>
<dbReference type="Gene3D" id="3.90.1750.10">
    <property type="entry name" value="Hect, E3 ligase catalytic domains"/>
    <property type="match status" value="1"/>
</dbReference>
<evidence type="ECO:0000256" key="2">
    <source>
        <dbReference type="ARBA" id="ARBA00012485"/>
    </source>
</evidence>
<comment type="caution">
    <text evidence="7">The sequence shown here is derived from an EMBL/GenBank/DDBJ whole genome shotgun (WGS) entry which is preliminary data.</text>
</comment>
<feature type="active site" description="Glycyl thioester intermediate" evidence="5">
    <location>
        <position position="1026"/>
    </location>
</feature>
<keyword evidence="7" id="KW-0012">Acyltransferase</keyword>
<protein>
    <recommendedName>
        <fullName evidence="2">HECT-type E3 ubiquitin transferase</fullName>
        <ecNumber evidence="2">2.3.2.26</ecNumber>
    </recommendedName>
</protein>
<keyword evidence="8" id="KW-1185">Reference proteome</keyword>
<dbReference type="Pfam" id="PF00632">
    <property type="entry name" value="HECT"/>
    <property type="match status" value="1"/>
</dbReference>
<dbReference type="Gene3D" id="3.30.2410.10">
    <property type="entry name" value="Hect, E3 ligase catalytic domain"/>
    <property type="match status" value="1"/>
</dbReference>
<feature type="domain" description="HECT" evidence="6">
    <location>
        <begin position="721"/>
        <end position="1058"/>
    </location>
</feature>
<dbReference type="InterPro" id="IPR000569">
    <property type="entry name" value="HECT_dom"/>
</dbReference>
<dbReference type="InterPro" id="IPR044611">
    <property type="entry name" value="E3A/B/C-like"/>
</dbReference>
<evidence type="ECO:0000256" key="1">
    <source>
        <dbReference type="ARBA" id="ARBA00000885"/>
    </source>
</evidence>
<comment type="catalytic activity">
    <reaction evidence="1">
        <text>S-ubiquitinyl-[E2 ubiquitin-conjugating enzyme]-L-cysteine + [acceptor protein]-L-lysine = [E2 ubiquitin-conjugating enzyme]-L-cysteine + N(6)-ubiquitinyl-[acceptor protein]-L-lysine.</text>
        <dbReference type="EC" id="2.3.2.26"/>
    </reaction>
</comment>
<dbReference type="CDD" id="cd00078">
    <property type="entry name" value="HECTc"/>
    <property type="match status" value="1"/>
</dbReference>
<dbReference type="SMART" id="SM00119">
    <property type="entry name" value="HECTc"/>
    <property type="match status" value="1"/>
</dbReference>
<evidence type="ECO:0000256" key="3">
    <source>
        <dbReference type="ARBA" id="ARBA00022679"/>
    </source>
</evidence>
<dbReference type="SUPFAM" id="SSF56204">
    <property type="entry name" value="Hect, E3 ligase catalytic domain"/>
    <property type="match status" value="1"/>
</dbReference>
<dbReference type="EMBL" id="JADGIZ020000047">
    <property type="protein sequence ID" value="KAL2913386.1"/>
    <property type="molecule type" value="Genomic_DNA"/>
</dbReference>
<keyword evidence="7" id="KW-0436">Ligase</keyword>
<name>A0ABR4N1G9_9FUNG</name>
<dbReference type="GO" id="GO:0016874">
    <property type="term" value="F:ligase activity"/>
    <property type="evidence" value="ECO:0007669"/>
    <property type="project" value="UniProtKB-KW"/>
</dbReference>
<gene>
    <name evidence="7" type="primary">HUL5</name>
    <name evidence="7" type="ORF">HK105_207131</name>
</gene>
<accession>A0ABR4N1G9</accession>
<dbReference type="InterPro" id="IPR035983">
    <property type="entry name" value="Hect_E3_ubiquitin_ligase"/>
</dbReference>
<evidence type="ECO:0000256" key="5">
    <source>
        <dbReference type="PROSITE-ProRule" id="PRU00104"/>
    </source>
</evidence>
<dbReference type="GO" id="GO:0061630">
    <property type="term" value="F:ubiquitin protein ligase activity"/>
    <property type="evidence" value="ECO:0007669"/>
    <property type="project" value="UniProtKB-EC"/>
</dbReference>
<dbReference type="EC" id="2.3.2.26" evidence="2"/>
<dbReference type="PANTHER" id="PTHR45700">
    <property type="entry name" value="UBIQUITIN-PROTEIN LIGASE E3C"/>
    <property type="match status" value="1"/>
</dbReference>
<dbReference type="PROSITE" id="PS50237">
    <property type="entry name" value="HECT"/>
    <property type="match status" value="1"/>
</dbReference>
<sequence>MFADFSGDHRNRRAVNLGGSARDRQNKEELLRKAQAERQQRELERRRTTGASRIQTFVRGRWNVRVECSELRRAFDARMAAAAAAGAAPAGVQAGTAAIQTATLLAVWNPAKDAARACALAQWIADPAAKLPDGTCISTSLAPLALGSVELAMRWKWLLVRFSERIMALLSNPPSGRKSMDAEPSAHPTSAAGLEAATAALVMQIFDERTSTGVASLDKETLAAIREQIVRRGLFRLARCLIESAPVSLSPTRRPSPPAQSATQLIVSPLALSAQNNILASAVLEQLFLNILTIRNLSERIPSPLWTALSLFLRSSKAAEGVSSMFASVATQIADQDSIVAVIENFIDAFKPVLESASQPRGSVVVSDNITLLPSSGLANQPPKIHFVASVQSMLSALDVSLFVQFDKDARQRAGDDATQAIRPSTPSTNHRLATLVARLANRSHIATVMNSCSAAEYLPTAIAYLVTVSVLCPSRRDDIFNGLLFSRHAQLSKRLWTELKQSRLFKELRRLPADASLPDGPEFAVDWSMLTIFGEMFTRELLAVGDDELFGPNFPLTKQDLVELSALSKGISISFCWRSLVSAATSVSPQLSTDYVSDIFVRLTQQLHARDARKRFCPPDHWLMDESFGGYNFVDMILQPQPMGLIAGSFGPRSNRAAVCQAILSTIPFTVPFESRVQILRSWISEEKNNDQRMHFEPVARANIRRGSVFEDGFETLNRLGPNLKHRVAISFIDEHGLPEAGIDGGGVFKEFLSSCLKQAFDPNYGLFVTTKDQLLYPSPTEHAVEDAQLALMEFLGRIIGKALYEGVLIEAGFANFFLAKWLGKRSYLDDLPSLDSELYNGLIYLKNYDGDVEKDLSLNFTVSESEFGVHKTVELVPNGANIPVTNDNRIRYIYLTANYKLNTKISQQCRAFFRGLSDLVHPQWLKMFDEPELQILLGGNAEPIDLADLRRNTVYSGVYDDDHPTIKMFWRVVESFDEEHRRKLIRFITSCSRPPLLGFSYLQPLLSIRDSGNDEERLPTASTCVNLLKLPIYKSEAILHSKLRYAISVDAGFELS</sequence>
<evidence type="ECO:0000259" key="6">
    <source>
        <dbReference type="PROSITE" id="PS50237"/>
    </source>
</evidence>
<evidence type="ECO:0000256" key="4">
    <source>
        <dbReference type="ARBA" id="ARBA00022786"/>
    </source>
</evidence>
<evidence type="ECO:0000313" key="7">
    <source>
        <dbReference type="EMBL" id="KAL2913386.1"/>
    </source>
</evidence>
<organism evidence="7 8">
    <name type="scientific">Polyrhizophydium stewartii</name>
    <dbReference type="NCBI Taxonomy" id="2732419"/>
    <lineage>
        <taxon>Eukaryota</taxon>
        <taxon>Fungi</taxon>
        <taxon>Fungi incertae sedis</taxon>
        <taxon>Chytridiomycota</taxon>
        <taxon>Chytridiomycota incertae sedis</taxon>
        <taxon>Chytridiomycetes</taxon>
        <taxon>Rhizophydiales</taxon>
        <taxon>Rhizophydiales incertae sedis</taxon>
        <taxon>Polyrhizophydium</taxon>
    </lineage>
</organism>
<dbReference type="Gene3D" id="3.30.2160.10">
    <property type="entry name" value="Hect, E3 ligase catalytic domain"/>
    <property type="match status" value="1"/>
</dbReference>
<reference evidence="7 8" key="1">
    <citation type="submission" date="2023-09" db="EMBL/GenBank/DDBJ databases">
        <title>Pangenome analysis of Batrachochytrium dendrobatidis and related Chytrids.</title>
        <authorList>
            <person name="Yacoub M.N."/>
            <person name="Stajich J.E."/>
            <person name="James T.Y."/>
        </authorList>
    </citation>
    <scope>NUCLEOTIDE SEQUENCE [LARGE SCALE GENOMIC DNA]</scope>
    <source>
        <strain evidence="7 8">JEL0888</strain>
    </source>
</reference>
<proteinExistence type="predicted"/>
<evidence type="ECO:0000313" key="8">
    <source>
        <dbReference type="Proteomes" id="UP001527925"/>
    </source>
</evidence>